<protein>
    <submittedName>
        <fullName evidence="1">DMT family transporter</fullName>
    </submittedName>
</protein>
<name>A0AC61RF79_9BACT</name>
<dbReference type="Proteomes" id="UP000306319">
    <property type="component" value="Unassembled WGS sequence"/>
</dbReference>
<comment type="caution">
    <text evidence="1">The sequence shown here is derived from an EMBL/GenBank/DDBJ whole genome shotgun (WGS) entry which is preliminary data.</text>
</comment>
<evidence type="ECO:0000313" key="2">
    <source>
        <dbReference type="Proteomes" id="UP000306319"/>
    </source>
</evidence>
<gene>
    <name evidence="1" type="ORF">E5331_19950</name>
</gene>
<evidence type="ECO:0000313" key="1">
    <source>
        <dbReference type="EMBL" id="TGY75278.1"/>
    </source>
</evidence>
<accession>A0AC61RF79</accession>
<dbReference type="EMBL" id="SRYB01000064">
    <property type="protein sequence ID" value="TGY75278.1"/>
    <property type="molecule type" value="Genomic_DNA"/>
</dbReference>
<proteinExistence type="predicted"/>
<reference evidence="1" key="1">
    <citation type="submission" date="2019-04" db="EMBL/GenBank/DDBJ databases">
        <title>Microbes associate with the intestines of laboratory mice.</title>
        <authorList>
            <person name="Navarre W."/>
            <person name="Wong E."/>
            <person name="Huang K."/>
            <person name="Tropini C."/>
            <person name="Ng K."/>
            <person name="Yu B."/>
        </authorList>
    </citation>
    <scope>NUCLEOTIDE SEQUENCE</scope>
    <source>
        <strain evidence="1">NM04_E33</strain>
    </source>
</reference>
<sequence>MANIKRFSRNNYLKVIAHLGVLLTMVAWGTSFISSKVLMVDGGFTPVETYIYRFTVAYIILLSFTFKRIFAYSWKDELQLMLCGMCAGSIYFVTENYALKYTTTGNVSLLSSISPIFTTVLMALIYKVRMMPGVIIGSIVAFAGVACIVFSHGGSLEIRPTGDVLALCSSLSWAVYTVAIKRLTPIYNSLYITRKLFFYGVLTALPLLMTQSTPLHLSVLFDMEQPQYLLNFLFLVIFCSIGGFIIFNEGVKILGSVTASNYIYLQPLVTMVAGYFVFGEVITILGYIGCILIIGGLVFSDKFKWDYSKRKNQE</sequence>
<organism evidence="1 2">
    <name type="scientific">Lepagella muris</name>
    <dbReference type="NCBI Taxonomy" id="3032870"/>
    <lineage>
        <taxon>Bacteria</taxon>
        <taxon>Pseudomonadati</taxon>
        <taxon>Bacteroidota</taxon>
        <taxon>Bacteroidia</taxon>
        <taxon>Bacteroidales</taxon>
        <taxon>Muribaculaceae</taxon>
        <taxon>Lepagella</taxon>
    </lineage>
</organism>
<keyword evidence="2" id="KW-1185">Reference proteome</keyword>